<dbReference type="OrthoDB" id="5643297at2"/>
<dbReference type="SUPFAM" id="SSF55785">
    <property type="entry name" value="PYP-like sensor domain (PAS domain)"/>
    <property type="match status" value="1"/>
</dbReference>
<dbReference type="RefSeq" id="WP_120353702.1">
    <property type="nucleotide sequence ID" value="NZ_RAQO01000004.1"/>
</dbReference>
<protein>
    <submittedName>
        <fullName evidence="2">EAL domain-containing protein</fullName>
    </submittedName>
</protein>
<dbReference type="InterPro" id="IPR035919">
    <property type="entry name" value="EAL_sf"/>
</dbReference>
<dbReference type="PROSITE" id="PS50883">
    <property type="entry name" value="EAL"/>
    <property type="match status" value="1"/>
</dbReference>
<feature type="domain" description="EAL" evidence="1">
    <location>
        <begin position="410"/>
        <end position="665"/>
    </location>
</feature>
<name>A0A420EG91_9ALTE</name>
<dbReference type="InterPro" id="IPR001633">
    <property type="entry name" value="EAL_dom"/>
</dbReference>
<dbReference type="EMBL" id="RAQO01000004">
    <property type="protein sequence ID" value="RKF19697.1"/>
    <property type="molecule type" value="Genomic_DNA"/>
</dbReference>
<proteinExistence type="predicted"/>
<dbReference type="Gene3D" id="3.30.450.20">
    <property type="entry name" value="PAS domain"/>
    <property type="match status" value="1"/>
</dbReference>
<evidence type="ECO:0000259" key="1">
    <source>
        <dbReference type="PROSITE" id="PS50883"/>
    </source>
</evidence>
<dbReference type="CDD" id="cd01948">
    <property type="entry name" value="EAL"/>
    <property type="match status" value="1"/>
</dbReference>
<dbReference type="Gene3D" id="3.20.20.450">
    <property type="entry name" value="EAL domain"/>
    <property type="match status" value="1"/>
</dbReference>
<dbReference type="PANTHER" id="PTHR33121">
    <property type="entry name" value="CYCLIC DI-GMP PHOSPHODIESTERASE PDEF"/>
    <property type="match status" value="1"/>
</dbReference>
<evidence type="ECO:0000313" key="2">
    <source>
        <dbReference type="EMBL" id="RKF19697.1"/>
    </source>
</evidence>
<dbReference type="NCBIfam" id="TIGR00229">
    <property type="entry name" value="sensory_box"/>
    <property type="match status" value="1"/>
</dbReference>
<dbReference type="InterPro" id="IPR000014">
    <property type="entry name" value="PAS"/>
</dbReference>
<dbReference type="SUPFAM" id="SSF54631">
    <property type="entry name" value="CBS-domain pair"/>
    <property type="match status" value="1"/>
</dbReference>
<accession>A0A420EG91</accession>
<dbReference type="InterPro" id="IPR035965">
    <property type="entry name" value="PAS-like_dom_sf"/>
</dbReference>
<organism evidence="2 3">
    <name type="scientific">Alginatibacterium sediminis</name>
    <dbReference type="NCBI Taxonomy" id="2164068"/>
    <lineage>
        <taxon>Bacteria</taxon>
        <taxon>Pseudomonadati</taxon>
        <taxon>Pseudomonadota</taxon>
        <taxon>Gammaproteobacteria</taxon>
        <taxon>Alteromonadales</taxon>
        <taxon>Alteromonadaceae</taxon>
        <taxon>Alginatibacterium</taxon>
    </lineage>
</organism>
<dbReference type="Gene3D" id="3.10.580.10">
    <property type="entry name" value="CBS-domain"/>
    <property type="match status" value="1"/>
</dbReference>
<keyword evidence="3" id="KW-1185">Reference proteome</keyword>
<comment type="caution">
    <text evidence="2">The sequence shown here is derived from an EMBL/GenBank/DDBJ whole genome shotgun (WGS) entry which is preliminary data.</text>
</comment>
<reference evidence="2 3" key="1">
    <citation type="submission" date="2018-09" db="EMBL/GenBank/DDBJ databases">
        <authorList>
            <person name="Wang Z."/>
        </authorList>
    </citation>
    <scope>NUCLEOTIDE SEQUENCE [LARGE SCALE GENOMIC DNA]</scope>
    <source>
        <strain evidence="2 3">ALS 81</strain>
    </source>
</reference>
<dbReference type="Pfam" id="PF00563">
    <property type="entry name" value="EAL"/>
    <property type="match status" value="1"/>
</dbReference>
<dbReference type="Proteomes" id="UP000286482">
    <property type="component" value="Unassembled WGS sequence"/>
</dbReference>
<gene>
    <name evidence="2" type="ORF">DBZ36_04335</name>
</gene>
<dbReference type="InterPro" id="IPR050706">
    <property type="entry name" value="Cyclic-di-GMP_PDE-like"/>
</dbReference>
<dbReference type="SUPFAM" id="SSF141868">
    <property type="entry name" value="EAL domain-like"/>
    <property type="match status" value="1"/>
</dbReference>
<dbReference type="PANTHER" id="PTHR33121:SF79">
    <property type="entry name" value="CYCLIC DI-GMP PHOSPHODIESTERASE PDED-RELATED"/>
    <property type="match status" value="1"/>
</dbReference>
<dbReference type="AlphaFoldDB" id="A0A420EG91"/>
<dbReference type="SMART" id="SM00052">
    <property type="entry name" value="EAL"/>
    <property type="match status" value="1"/>
</dbReference>
<evidence type="ECO:0000313" key="3">
    <source>
        <dbReference type="Proteomes" id="UP000286482"/>
    </source>
</evidence>
<dbReference type="GO" id="GO:0071111">
    <property type="term" value="F:cyclic-guanylate-specific phosphodiesterase activity"/>
    <property type="evidence" value="ECO:0007669"/>
    <property type="project" value="InterPro"/>
</dbReference>
<dbReference type="CDD" id="cd00130">
    <property type="entry name" value="PAS"/>
    <property type="match status" value="1"/>
</dbReference>
<sequence>MTNINNQDTSQAVSDAICMWSLDRRTRKIEVDDNYLEIVGEQHQGHILLDDFIKLFSTQEAKRVALLVAGVIANKGMEQTHTVVHSKKGGSRLLELTLWLSPEFDYSIQGTLQLVSLIPSQSSIDRLLFNYFSMGNFSVIVADQYTNIIYSNHHANQSFGYDAHELLGSKTRIFNARKHDKEFYTQLWSSLDTHGFWHGKILTKHKNGDISPLDSEIHKVVDSETSQPFYIAISRNIKGSTHRLTGRNIGGIDLETYLPVKSKLIDNIAGLIRSKQEKRTVISVAFAPLTKGDKAISTELSQAFHSLINDYHSAYCGNQQYVVAFRCNSDLDTILSRIKQLITHLRSLNNRSLSVAISQGNIGISVFGRDANNATDLVEHSILAMVESHATDGSNISFYDDNIHLELSRKEGIPDYLNDSLDRKAIEPWYQAIVSTQTWRIVKFEALCRFQNASEFGYRLDELIAVAEQQGRITELDDTICLKALNDLSTIHKLLSDNSIGLTLNRSLYNDVASASLPKALTLVLDSKVAQQNITLEITESAYFEGNSQQQQQLEAIRKQGVSIAIDDFGTGYSSFSYLYQSRFDLLKIDQSFVRNLKKATKAYFIVETIVMLAKKLGIEVIAEGVETLEETQLLYELGVTYLQGFYFSKPLPISDIKKSKNYYKNIDKLSSLHVTQSAQKLGVFCNKRHPTISLDGTFKQVLDIFDHCSVSSIPVLAEGKCVGLIEREAFGYVLSPTTGGVGETKKDLENLNRHIQGIVKRSFSQIDAKGFVSNISSMMESSLALPWVVCDTKGMYLGMIDEKMVMDYLLLRVRQS</sequence>
<dbReference type="Pfam" id="PF13426">
    <property type="entry name" value="PAS_9"/>
    <property type="match status" value="1"/>
</dbReference>
<dbReference type="InterPro" id="IPR046342">
    <property type="entry name" value="CBS_dom_sf"/>
</dbReference>